<reference evidence="3" key="1">
    <citation type="submission" date="2021-07" db="EMBL/GenBank/DDBJ databases">
        <authorList>
            <person name="Durling M."/>
        </authorList>
    </citation>
    <scope>NUCLEOTIDE SEQUENCE</scope>
</reference>
<name>A0A9N9QB68_9HELO</name>
<gene>
    <name evidence="2" type="ORF">HYALB_00012782</name>
    <name evidence="3" type="ORF">HYALB_00013193</name>
    <name evidence="4" type="ORF">HYALB_00013898</name>
</gene>
<evidence type="ECO:0000313" key="3">
    <source>
        <dbReference type="EMBL" id="CAG8981182.1"/>
    </source>
</evidence>
<feature type="region of interest" description="Disordered" evidence="1">
    <location>
        <begin position="108"/>
        <end position="158"/>
    </location>
</feature>
<evidence type="ECO:0000256" key="1">
    <source>
        <dbReference type="SAM" id="MobiDB-lite"/>
    </source>
</evidence>
<dbReference type="EMBL" id="CAJVRM010000564">
    <property type="protein sequence ID" value="CAG8982081.1"/>
    <property type="molecule type" value="Genomic_DNA"/>
</dbReference>
<accession>A0A9N9QB68</accession>
<dbReference type="EMBL" id="CAJVRM010000428">
    <property type="protein sequence ID" value="CAG8980902.1"/>
    <property type="molecule type" value="Genomic_DNA"/>
</dbReference>
<evidence type="ECO:0000313" key="4">
    <source>
        <dbReference type="EMBL" id="CAG8982081.1"/>
    </source>
</evidence>
<sequence>MFYALYLECCATGPNSPLKITNEPGLPLHKAALPQPTTFPLDNTRYVRMLTELMERKKGWSLYCVTERKPYLNVWIIKGEEPEVKAPVQQPVQQPTEQLAQLLYQLIQQQQAQQPTPQSPQHPPQYPREDLRNRPSQYHQPPHYEHIPRHEDAERGRY</sequence>
<evidence type="ECO:0000313" key="5">
    <source>
        <dbReference type="Proteomes" id="UP000701801"/>
    </source>
</evidence>
<keyword evidence="5" id="KW-1185">Reference proteome</keyword>
<dbReference type="OrthoDB" id="3570412at2759"/>
<proteinExistence type="predicted"/>
<feature type="compositionally biased region" description="Basic and acidic residues" evidence="1">
    <location>
        <begin position="142"/>
        <end position="158"/>
    </location>
</feature>
<dbReference type="EMBL" id="CAJVRM010000453">
    <property type="protein sequence ID" value="CAG8981182.1"/>
    <property type="molecule type" value="Genomic_DNA"/>
</dbReference>
<dbReference type="AlphaFoldDB" id="A0A9N9QB68"/>
<dbReference type="Proteomes" id="UP000701801">
    <property type="component" value="Unassembled WGS sequence"/>
</dbReference>
<feature type="compositionally biased region" description="Pro residues" evidence="1">
    <location>
        <begin position="117"/>
        <end position="126"/>
    </location>
</feature>
<organism evidence="3 5">
    <name type="scientific">Hymenoscyphus albidus</name>
    <dbReference type="NCBI Taxonomy" id="595503"/>
    <lineage>
        <taxon>Eukaryota</taxon>
        <taxon>Fungi</taxon>
        <taxon>Dikarya</taxon>
        <taxon>Ascomycota</taxon>
        <taxon>Pezizomycotina</taxon>
        <taxon>Leotiomycetes</taxon>
        <taxon>Helotiales</taxon>
        <taxon>Helotiaceae</taxon>
        <taxon>Hymenoscyphus</taxon>
    </lineage>
</organism>
<protein>
    <submittedName>
        <fullName evidence="3">Uncharacterized protein</fullName>
    </submittedName>
</protein>
<comment type="caution">
    <text evidence="3">The sequence shown here is derived from an EMBL/GenBank/DDBJ whole genome shotgun (WGS) entry which is preliminary data.</text>
</comment>
<evidence type="ECO:0000313" key="2">
    <source>
        <dbReference type="EMBL" id="CAG8980902.1"/>
    </source>
</evidence>